<organism evidence="1 2">
    <name type="scientific">Chryseobacterium soldanellicola</name>
    <dbReference type="NCBI Taxonomy" id="311333"/>
    <lineage>
        <taxon>Bacteria</taxon>
        <taxon>Pseudomonadati</taxon>
        <taxon>Bacteroidota</taxon>
        <taxon>Flavobacteriia</taxon>
        <taxon>Flavobacteriales</taxon>
        <taxon>Weeksellaceae</taxon>
        <taxon>Chryseobacterium group</taxon>
        <taxon>Chryseobacterium</taxon>
    </lineage>
</organism>
<dbReference type="AlphaFoldDB" id="A0A1H0ZSM0"/>
<reference evidence="2" key="1">
    <citation type="submission" date="2016-10" db="EMBL/GenBank/DDBJ databases">
        <authorList>
            <person name="Varghese N."/>
            <person name="Submissions S."/>
        </authorList>
    </citation>
    <scope>NUCLEOTIDE SEQUENCE [LARGE SCALE GENOMIC DNA]</scope>
    <source>
        <strain evidence="2">DSM 17072</strain>
    </source>
</reference>
<proteinExistence type="predicted"/>
<gene>
    <name evidence="1" type="ORF">SAMN05421664_1042</name>
</gene>
<evidence type="ECO:0000313" key="2">
    <source>
        <dbReference type="Proteomes" id="UP000199627"/>
    </source>
</evidence>
<keyword evidence="2" id="KW-1185">Reference proteome</keyword>
<name>A0A1H0ZSM0_9FLAO</name>
<dbReference type="Proteomes" id="UP000199627">
    <property type="component" value="Unassembled WGS sequence"/>
</dbReference>
<evidence type="ECO:0000313" key="1">
    <source>
        <dbReference type="EMBL" id="SDQ30026.1"/>
    </source>
</evidence>
<accession>A0A1H0ZSM0</accession>
<dbReference type="EMBL" id="FNKL01000002">
    <property type="protein sequence ID" value="SDQ30026.1"/>
    <property type="molecule type" value="Genomic_DNA"/>
</dbReference>
<protein>
    <submittedName>
        <fullName evidence="1">Uncharacterized protein</fullName>
    </submittedName>
</protein>
<sequence>MNPKNHKRVGNKTKKINTMSYPLVEIKNSTNYIVSGKVSYASIFCSDDNYTVTPLTTWKASSRGVCLLTKITATVKTPSGDIVATPYESSGTSYSQFAILQTGPNSFAVTRIVNLSEDAVPEDYVEPTVQQK</sequence>